<evidence type="ECO:0000256" key="3">
    <source>
        <dbReference type="SAM" id="MobiDB-lite"/>
    </source>
</evidence>
<protein>
    <submittedName>
        <fullName evidence="4">Carbohydrate porin</fullName>
    </submittedName>
</protein>
<dbReference type="PANTHER" id="PTHR37944">
    <property type="entry name" value="PORIN B"/>
    <property type="match status" value="1"/>
</dbReference>
<evidence type="ECO:0000256" key="2">
    <source>
        <dbReference type="RuleBase" id="RU363072"/>
    </source>
</evidence>
<accession>A0ABY7NIE1</accession>
<evidence type="ECO:0000256" key="1">
    <source>
        <dbReference type="ARBA" id="ARBA00008769"/>
    </source>
</evidence>
<feature type="region of interest" description="Disordered" evidence="3">
    <location>
        <begin position="15"/>
        <end position="42"/>
    </location>
</feature>
<reference evidence="4 5" key="1">
    <citation type="submission" date="2022-12" db="EMBL/GenBank/DDBJ databases">
        <title>Sphingomonas abieness sp. nov., an endophytic bacterium isolated from Abies koreana.</title>
        <authorList>
            <person name="Jiang L."/>
            <person name="Lee J."/>
        </authorList>
    </citation>
    <scope>NUCLEOTIDE SEQUENCE [LARGE SCALE GENOMIC DNA]</scope>
    <source>
        <strain evidence="5">PAMB 00755</strain>
    </source>
</reference>
<dbReference type="Gene3D" id="2.40.160.180">
    <property type="entry name" value="Carbohydrate-selective porin OprB"/>
    <property type="match status" value="1"/>
</dbReference>
<keyword evidence="5" id="KW-1185">Reference proteome</keyword>
<dbReference type="InterPro" id="IPR007049">
    <property type="entry name" value="Carb-sel_porin_OprB"/>
</dbReference>
<comment type="similarity">
    <text evidence="1 2">Belongs to the OprB family.</text>
</comment>
<dbReference type="EMBL" id="CP115174">
    <property type="protein sequence ID" value="WBO21297.1"/>
    <property type="molecule type" value="Genomic_DNA"/>
</dbReference>
<organism evidence="4 5">
    <name type="scientific">Sphingomonas abietis</name>
    <dbReference type="NCBI Taxonomy" id="3012344"/>
    <lineage>
        <taxon>Bacteria</taxon>
        <taxon>Pseudomonadati</taxon>
        <taxon>Pseudomonadota</taxon>
        <taxon>Alphaproteobacteria</taxon>
        <taxon>Sphingomonadales</taxon>
        <taxon>Sphingomonadaceae</taxon>
        <taxon>Sphingomonas</taxon>
    </lineage>
</organism>
<dbReference type="RefSeq" id="WP_270075946.1">
    <property type="nucleotide sequence ID" value="NZ_CP115174.1"/>
</dbReference>
<evidence type="ECO:0000313" key="5">
    <source>
        <dbReference type="Proteomes" id="UP001210865"/>
    </source>
</evidence>
<dbReference type="InterPro" id="IPR038673">
    <property type="entry name" value="OprB_sf"/>
</dbReference>
<dbReference type="Pfam" id="PF04966">
    <property type="entry name" value="OprB"/>
    <property type="match status" value="1"/>
</dbReference>
<proteinExistence type="inferred from homology"/>
<gene>
    <name evidence="4" type="ORF">PBT88_14000</name>
</gene>
<dbReference type="Proteomes" id="UP001210865">
    <property type="component" value="Chromosome"/>
</dbReference>
<dbReference type="InterPro" id="IPR052932">
    <property type="entry name" value="OprB_Porin"/>
</dbReference>
<name>A0ABY7NIE1_9SPHN</name>
<evidence type="ECO:0000313" key="4">
    <source>
        <dbReference type="EMBL" id="WBO21297.1"/>
    </source>
</evidence>
<sequence>MLALSCVAAPAVAQSQRDQSASEAPAAVQPTPSPVLPVQSANATPGPYQTYDALAMRGWERPLPKSGDTLLGDKLGVRDALADAGIGFIGFASNAIQYNFLQNDGGYKGRQLYNAQKLTRNVSNAAIFATYDLGRIGITNGQFIFSALYTSNSFNRVDGPNATRIGRLAYYQSLFNKKVEFKIGYFDNGFEFLGTQTGGSLAGGTLGPQASVPNEVGLSYSGFSTPTANIRINFKNHVYTKLGIQRSLPPGGATPEVAANSSGLRFHIPGTGLLTIGEVGWDQPAKPGTLATWVRAGGIYNSTNFNRFQGGQSKDNWATYIAVDHQLFQIDDSKANRGLYVGGTVNYAPPQQNFISQYYEGRIYGVGLVKSRPFDLASIVANANIYSKQGLVARTAAGQGNFKQTYSVIASYAYRLTPGLYFQPGIGAVVHPIYSPRFDTAVNGYLTLTFFI</sequence>
<dbReference type="PANTHER" id="PTHR37944:SF1">
    <property type="entry name" value="PORIN B"/>
    <property type="match status" value="1"/>
</dbReference>